<feature type="binding site" description="axial binding residue" evidence="6">
    <location>
        <position position="420"/>
    </location>
    <ligand>
        <name>heme</name>
        <dbReference type="ChEBI" id="CHEBI:30413"/>
    </ligand>
    <ligandPart>
        <name>Fe</name>
        <dbReference type="ChEBI" id="CHEBI:18248"/>
    </ligandPart>
</feature>
<evidence type="ECO:0000256" key="4">
    <source>
        <dbReference type="ARBA" id="ARBA00023004"/>
    </source>
</evidence>
<accession>A0AAN6WIC9</accession>
<dbReference type="PANTHER" id="PTHR46300:SF2">
    <property type="entry name" value="CYTOCHROME P450 MONOOXYGENASE ALNH-RELATED"/>
    <property type="match status" value="1"/>
</dbReference>
<dbReference type="AlphaFoldDB" id="A0AAN6WIC9"/>
<evidence type="ECO:0000313" key="8">
    <source>
        <dbReference type="EMBL" id="KAK4182324.1"/>
    </source>
</evidence>
<dbReference type="InterPro" id="IPR036396">
    <property type="entry name" value="Cyt_P450_sf"/>
</dbReference>
<evidence type="ECO:0000256" key="2">
    <source>
        <dbReference type="ARBA" id="ARBA00022723"/>
    </source>
</evidence>
<organism evidence="8 9">
    <name type="scientific">Podospora australis</name>
    <dbReference type="NCBI Taxonomy" id="1536484"/>
    <lineage>
        <taxon>Eukaryota</taxon>
        <taxon>Fungi</taxon>
        <taxon>Dikarya</taxon>
        <taxon>Ascomycota</taxon>
        <taxon>Pezizomycotina</taxon>
        <taxon>Sordariomycetes</taxon>
        <taxon>Sordariomycetidae</taxon>
        <taxon>Sordariales</taxon>
        <taxon>Podosporaceae</taxon>
        <taxon>Podospora</taxon>
    </lineage>
</organism>
<comment type="similarity">
    <text evidence="1 7">Belongs to the cytochrome P450 family.</text>
</comment>
<keyword evidence="3 7" id="KW-0560">Oxidoreductase</keyword>
<keyword evidence="4 6" id="KW-0408">Iron</keyword>
<dbReference type="InterPro" id="IPR001128">
    <property type="entry name" value="Cyt_P450"/>
</dbReference>
<dbReference type="PRINTS" id="PR00463">
    <property type="entry name" value="EP450I"/>
</dbReference>
<keyword evidence="5 7" id="KW-0503">Monooxygenase</keyword>
<gene>
    <name evidence="8" type="ORF">QBC35DRAFT_457413</name>
</gene>
<dbReference type="EMBL" id="MU864682">
    <property type="protein sequence ID" value="KAK4182324.1"/>
    <property type="molecule type" value="Genomic_DNA"/>
</dbReference>
<dbReference type="Gene3D" id="1.10.630.10">
    <property type="entry name" value="Cytochrome P450"/>
    <property type="match status" value="2"/>
</dbReference>
<evidence type="ECO:0000256" key="5">
    <source>
        <dbReference type="ARBA" id="ARBA00023033"/>
    </source>
</evidence>
<dbReference type="InterPro" id="IPR050364">
    <property type="entry name" value="Cytochrome_P450_fung"/>
</dbReference>
<dbReference type="SUPFAM" id="SSF48264">
    <property type="entry name" value="Cytochrome P450"/>
    <property type="match status" value="1"/>
</dbReference>
<reference evidence="8" key="2">
    <citation type="submission" date="2023-05" db="EMBL/GenBank/DDBJ databases">
        <authorList>
            <consortium name="Lawrence Berkeley National Laboratory"/>
            <person name="Steindorff A."/>
            <person name="Hensen N."/>
            <person name="Bonometti L."/>
            <person name="Westerberg I."/>
            <person name="Brannstrom I.O."/>
            <person name="Guillou S."/>
            <person name="Cros-Aarteil S."/>
            <person name="Calhoun S."/>
            <person name="Haridas S."/>
            <person name="Kuo A."/>
            <person name="Mondo S."/>
            <person name="Pangilinan J."/>
            <person name="Riley R."/>
            <person name="Labutti K."/>
            <person name="Andreopoulos B."/>
            <person name="Lipzen A."/>
            <person name="Chen C."/>
            <person name="Yanf M."/>
            <person name="Daum C."/>
            <person name="Ng V."/>
            <person name="Clum A."/>
            <person name="Ohm R."/>
            <person name="Martin F."/>
            <person name="Silar P."/>
            <person name="Natvig D."/>
            <person name="Lalanne C."/>
            <person name="Gautier V."/>
            <person name="Ament-Velasquez S.L."/>
            <person name="Kruys A."/>
            <person name="Hutchinson M.I."/>
            <person name="Powell A.J."/>
            <person name="Barry K."/>
            <person name="Miller A.N."/>
            <person name="Grigoriev I.V."/>
            <person name="Debuchy R."/>
            <person name="Gladieux P."/>
            <person name="Thoren M.H."/>
            <person name="Johannesson H."/>
        </authorList>
    </citation>
    <scope>NUCLEOTIDE SEQUENCE</scope>
    <source>
        <strain evidence="8">PSN309</strain>
    </source>
</reference>
<reference evidence="8" key="1">
    <citation type="journal article" date="2023" name="Mol. Phylogenet. Evol.">
        <title>Genome-scale phylogeny and comparative genomics of the fungal order Sordariales.</title>
        <authorList>
            <person name="Hensen N."/>
            <person name="Bonometti L."/>
            <person name="Westerberg I."/>
            <person name="Brannstrom I.O."/>
            <person name="Guillou S."/>
            <person name="Cros-Aarteil S."/>
            <person name="Calhoun S."/>
            <person name="Haridas S."/>
            <person name="Kuo A."/>
            <person name="Mondo S."/>
            <person name="Pangilinan J."/>
            <person name="Riley R."/>
            <person name="LaButti K."/>
            <person name="Andreopoulos B."/>
            <person name="Lipzen A."/>
            <person name="Chen C."/>
            <person name="Yan M."/>
            <person name="Daum C."/>
            <person name="Ng V."/>
            <person name="Clum A."/>
            <person name="Steindorff A."/>
            <person name="Ohm R.A."/>
            <person name="Martin F."/>
            <person name="Silar P."/>
            <person name="Natvig D.O."/>
            <person name="Lalanne C."/>
            <person name="Gautier V."/>
            <person name="Ament-Velasquez S.L."/>
            <person name="Kruys A."/>
            <person name="Hutchinson M.I."/>
            <person name="Powell A.J."/>
            <person name="Barry K."/>
            <person name="Miller A.N."/>
            <person name="Grigoriev I.V."/>
            <person name="Debuchy R."/>
            <person name="Gladieux P."/>
            <person name="Hiltunen Thoren M."/>
            <person name="Johannesson H."/>
        </authorList>
    </citation>
    <scope>NUCLEOTIDE SEQUENCE</scope>
    <source>
        <strain evidence="8">PSN309</strain>
    </source>
</reference>
<dbReference type="GO" id="GO:0020037">
    <property type="term" value="F:heme binding"/>
    <property type="evidence" value="ECO:0007669"/>
    <property type="project" value="InterPro"/>
</dbReference>
<evidence type="ECO:0000256" key="1">
    <source>
        <dbReference type="ARBA" id="ARBA00010617"/>
    </source>
</evidence>
<dbReference type="PRINTS" id="PR00385">
    <property type="entry name" value="P450"/>
</dbReference>
<keyword evidence="2 6" id="KW-0479">Metal-binding</keyword>
<protein>
    <submittedName>
        <fullName evidence="8">Cytochrome P450</fullName>
    </submittedName>
</protein>
<comment type="caution">
    <text evidence="8">The sequence shown here is derived from an EMBL/GenBank/DDBJ whole genome shotgun (WGS) entry which is preliminary data.</text>
</comment>
<evidence type="ECO:0000256" key="3">
    <source>
        <dbReference type="ARBA" id="ARBA00023002"/>
    </source>
</evidence>
<keyword evidence="6 7" id="KW-0349">Heme</keyword>
<proteinExistence type="inferred from homology"/>
<dbReference type="GO" id="GO:0016705">
    <property type="term" value="F:oxidoreductase activity, acting on paired donors, with incorporation or reduction of molecular oxygen"/>
    <property type="evidence" value="ECO:0007669"/>
    <property type="project" value="InterPro"/>
</dbReference>
<dbReference type="InterPro" id="IPR017972">
    <property type="entry name" value="Cyt_P450_CS"/>
</dbReference>
<evidence type="ECO:0000313" key="9">
    <source>
        <dbReference type="Proteomes" id="UP001302126"/>
    </source>
</evidence>
<dbReference type="PANTHER" id="PTHR46300">
    <property type="entry name" value="P450, PUTATIVE (EUROFUNG)-RELATED-RELATED"/>
    <property type="match status" value="1"/>
</dbReference>
<comment type="cofactor">
    <cofactor evidence="6">
        <name>heme</name>
        <dbReference type="ChEBI" id="CHEBI:30413"/>
    </cofactor>
</comment>
<keyword evidence="9" id="KW-1185">Reference proteome</keyword>
<dbReference type="Pfam" id="PF00067">
    <property type="entry name" value="p450"/>
    <property type="match status" value="2"/>
</dbReference>
<name>A0AAN6WIC9_9PEZI</name>
<dbReference type="PROSITE" id="PS00086">
    <property type="entry name" value="CYTOCHROME_P450"/>
    <property type="match status" value="1"/>
</dbReference>
<dbReference type="InterPro" id="IPR002401">
    <property type="entry name" value="Cyt_P450_E_grp-I"/>
</dbReference>
<dbReference type="GO" id="GO:0005506">
    <property type="term" value="F:iron ion binding"/>
    <property type="evidence" value="ECO:0007669"/>
    <property type="project" value="InterPro"/>
</dbReference>
<evidence type="ECO:0000256" key="6">
    <source>
        <dbReference type="PIRSR" id="PIRSR602401-1"/>
    </source>
</evidence>
<dbReference type="Proteomes" id="UP001302126">
    <property type="component" value="Unassembled WGS sequence"/>
</dbReference>
<evidence type="ECO:0000256" key="7">
    <source>
        <dbReference type="RuleBase" id="RU000461"/>
    </source>
</evidence>
<dbReference type="GO" id="GO:0004497">
    <property type="term" value="F:monooxygenase activity"/>
    <property type="evidence" value="ECO:0007669"/>
    <property type="project" value="UniProtKB-KW"/>
</dbReference>
<sequence>MEHFVSEYTHLALLMAALAIFGTILPRCWLRITDNTRLPLPPGLKGIPAVGWNLRELLAKTPWLGFTALQNEYGPIVHLTAPFRQHIVILNTLEAASNILDRQSAVTSYRPRSILLEILTNGLMIPFLNRENQTYRRVAKALQACLKQYPYESQQYREAVHLVRNILTEVQEHSPVRKWHDKIKDQCVRFSVEMIYGSSISSGPTRSHKVDWMVKVLKEFTETMTKLATPGLIDVVPWLPSWIFPWEEEARQKFVEYDATFVNLLNESWEKRPRCGSAITGGSRLVPPCHDPYPEVQQRLHCEIDAALGYDKLPSVEELEQIPYLQATVREALRWRPVAPLGLPHVASSDFTYGGYQIPKGTILIANIWAINWSTELFGDDAPAFRPERHLTSGVKPVLSAPPDTKEEGHVSFGLGRRACAGRLFAKKMLLINIGLLMWAAKVEAAEPGEVGFKLDVDGCLDKGVVVRPVPFSCKIIERCAGALKILEQTLAEQTLAEQTLAEQTLAEQTLAEQALAELQHEEH</sequence>